<dbReference type="EMBL" id="MT141308">
    <property type="protein sequence ID" value="QJA58089.1"/>
    <property type="molecule type" value="Genomic_DNA"/>
</dbReference>
<gene>
    <name evidence="1" type="ORF">MM415B01502_0002</name>
</gene>
<proteinExistence type="predicted"/>
<sequence length="96" mass="11069">MTNNLEPRHKIGDAVRIWKPGHAEHGLKGTVGKIITIQEYGGSEYRGPHAYYPQDGWLDTKDKQWFGGLLPEAMVCSEEKYQNAKLKSMSGWHWRR</sequence>
<reference evidence="1" key="1">
    <citation type="submission" date="2020-03" db="EMBL/GenBank/DDBJ databases">
        <title>The deep terrestrial virosphere.</title>
        <authorList>
            <person name="Holmfeldt K."/>
            <person name="Nilsson E."/>
            <person name="Simone D."/>
            <person name="Lopez-Fernandez M."/>
            <person name="Wu X."/>
            <person name="de Brujin I."/>
            <person name="Lundin D."/>
            <person name="Andersson A."/>
            <person name="Bertilsson S."/>
            <person name="Dopson M."/>
        </authorList>
    </citation>
    <scope>NUCLEOTIDE SEQUENCE</scope>
    <source>
        <strain evidence="1">MM415B01502</strain>
    </source>
</reference>
<accession>A0A6M3IKK3</accession>
<organism evidence="1">
    <name type="scientific">viral metagenome</name>
    <dbReference type="NCBI Taxonomy" id="1070528"/>
    <lineage>
        <taxon>unclassified sequences</taxon>
        <taxon>metagenomes</taxon>
        <taxon>organismal metagenomes</taxon>
    </lineage>
</organism>
<name>A0A6M3IKK3_9ZZZZ</name>
<protein>
    <submittedName>
        <fullName evidence="1">Uncharacterized protein</fullName>
    </submittedName>
</protein>
<dbReference type="AlphaFoldDB" id="A0A6M3IKK3"/>
<evidence type="ECO:0000313" key="1">
    <source>
        <dbReference type="EMBL" id="QJA58089.1"/>
    </source>
</evidence>